<keyword evidence="3" id="KW-1185">Reference proteome</keyword>
<dbReference type="HOGENOM" id="CLU_1032582_0_0_1"/>
<evidence type="ECO:0000313" key="3">
    <source>
        <dbReference type="Proteomes" id="UP000008144"/>
    </source>
</evidence>
<dbReference type="GeneTree" id="ENSGT00660000097320"/>
<dbReference type="AlphaFoldDB" id="F6ZVM8"/>
<dbReference type="Proteomes" id="UP000008144">
    <property type="component" value="Unassembled WGS sequence"/>
</dbReference>
<evidence type="ECO:0000313" key="2">
    <source>
        <dbReference type="Ensembl" id="ENSCINP00000026423.2"/>
    </source>
</evidence>
<dbReference type="OMA" id="YNSCELA"/>
<proteinExistence type="predicted"/>
<dbReference type="Ensembl" id="ENSCINT00000026669.2">
    <property type="protein sequence ID" value="ENSCINP00000026423.2"/>
    <property type="gene ID" value="ENSCING00000020458.1"/>
</dbReference>
<accession>F6ZVM8</accession>
<name>F6ZVM8_CIOIN</name>
<evidence type="ECO:0000256" key="1">
    <source>
        <dbReference type="SAM" id="MobiDB-lite"/>
    </source>
</evidence>
<feature type="region of interest" description="Disordered" evidence="1">
    <location>
        <begin position="247"/>
        <end position="270"/>
    </location>
</feature>
<reference evidence="2" key="3">
    <citation type="submission" date="2025-09" db="UniProtKB">
        <authorList>
            <consortium name="Ensembl"/>
        </authorList>
    </citation>
    <scope>IDENTIFICATION</scope>
</reference>
<sequence length="270" mass="30359">MLQVRAGFERNFLKFLRRKNQKIIFHRKLRISPANSGLTAQASNPLLPHNDDSFHSFDGKEILFEEQYAEATHLEPKKPTIRNKYLQEMSTSSKFLLNYVETCAKGGYLDDAVATVIDKLDQSAASVDDRVLEFIHREVFRSTNLRYPPGGDAVSPFEINLILFEKMKQTKRKPSAASCAYILASLQKFQSNAAISGRLLTRFTSTYGYSCLDILDNCRHDMECYNSCELAITSTFPGFKHSFTPPLEGGSDNPLTQGLGGETPNTSIRL</sequence>
<protein>
    <submittedName>
        <fullName evidence="2">Uncharacterized protein</fullName>
    </submittedName>
</protein>
<dbReference type="InParanoid" id="F6ZVM8"/>
<reference evidence="2" key="2">
    <citation type="submission" date="2025-08" db="UniProtKB">
        <authorList>
            <consortium name="Ensembl"/>
        </authorList>
    </citation>
    <scope>IDENTIFICATION</scope>
</reference>
<organism evidence="2 3">
    <name type="scientific">Ciona intestinalis</name>
    <name type="common">Transparent sea squirt</name>
    <name type="synonym">Ascidia intestinalis</name>
    <dbReference type="NCBI Taxonomy" id="7719"/>
    <lineage>
        <taxon>Eukaryota</taxon>
        <taxon>Metazoa</taxon>
        <taxon>Chordata</taxon>
        <taxon>Tunicata</taxon>
        <taxon>Ascidiacea</taxon>
        <taxon>Phlebobranchia</taxon>
        <taxon>Cionidae</taxon>
        <taxon>Ciona</taxon>
    </lineage>
</organism>
<reference evidence="3" key="1">
    <citation type="journal article" date="2002" name="Science">
        <title>The draft genome of Ciona intestinalis: insights into chordate and vertebrate origins.</title>
        <authorList>
            <person name="Dehal P."/>
            <person name="Satou Y."/>
            <person name="Campbell R.K."/>
            <person name="Chapman J."/>
            <person name="Degnan B."/>
            <person name="De Tomaso A."/>
            <person name="Davidson B."/>
            <person name="Di Gregorio A."/>
            <person name="Gelpke M."/>
            <person name="Goodstein D.M."/>
            <person name="Harafuji N."/>
            <person name="Hastings K.E."/>
            <person name="Ho I."/>
            <person name="Hotta K."/>
            <person name="Huang W."/>
            <person name="Kawashima T."/>
            <person name="Lemaire P."/>
            <person name="Martinez D."/>
            <person name="Meinertzhagen I.A."/>
            <person name="Necula S."/>
            <person name="Nonaka M."/>
            <person name="Putnam N."/>
            <person name="Rash S."/>
            <person name="Saiga H."/>
            <person name="Satake M."/>
            <person name="Terry A."/>
            <person name="Yamada L."/>
            <person name="Wang H.G."/>
            <person name="Awazu S."/>
            <person name="Azumi K."/>
            <person name="Boore J."/>
            <person name="Branno M."/>
            <person name="Chin-Bow S."/>
            <person name="DeSantis R."/>
            <person name="Doyle S."/>
            <person name="Francino P."/>
            <person name="Keys D.N."/>
            <person name="Haga S."/>
            <person name="Hayashi H."/>
            <person name="Hino K."/>
            <person name="Imai K.S."/>
            <person name="Inaba K."/>
            <person name="Kano S."/>
            <person name="Kobayashi K."/>
            <person name="Kobayashi M."/>
            <person name="Lee B.I."/>
            <person name="Makabe K.W."/>
            <person name="Manohar C."/>
            <person name="Matassi G."/>
            <person name="Medina M."/>
            <person name="Mochizuki Y."/>
            <person name="Mount S."/>
            <person name="Morishita T."/>
            <person name="Miura S."/>
            <person name="Nakayama A."/>
            <person name="Nishizaka S."/>
            <person name="Nomoto H."/>
            <person name="Ohta F."/>
            <person name="Oishi K."/>
            <person name="Rigoutsos I."/>
            <person name="Sano M."/>
            <person name="Sasaki A."/>
            <person name="Sasakura Y."/>
            <person name="Shoguchi E."/>
            <person name="Shin-i T."/>
            <person name="Spagnuolo A."/>
            <person name="Stainier D."/>
            <person name="Suzuki M.M."/>
            <person name="Tassy O."/>
            <person name="Takatori N."/>
            <person name="Tokuoka M."/>
            <person name="Yagi K."/>
            <person name="Yoshizaki F."/>
            <person name="Wada S."/>
            <person name="Zhang C."/>
            <person name="Hyatt P.D."/>
            <person name="Larimer F."/>
            <person name="Detter C."/>
            <person name="Doggett N."/>
            <person name="Glavina T."/>
            <person name="Hawkins T."/>
            <person name="Richardson P."/>
            <person name="Lucas S."/>
            <person name="Kohara Y."/>
            <person name="Levine M."/>
            <person name="Satoh N."/>
            <person name="Rokhsar D.S."/>
        </authorList>
    </citation>
    <scope>NUCLEOTIDE SEQUENCE [LARGE SCALE GENOMIC DNA]</scope>
</reference>